<accession>A0ABD1HZQ5</accession>
<proteinExistence type="inferred from homology"/>
<evidence type="ECO:0000256" key="3">
    <source>
        <dbReference type="RuleBase" id="RU003651"/>
    </source>
</evidence>
<dbReference type="InterPro" id="IPR003960">
    <property type="entry name" value="ATPase_AAA_CS"/>
</dbReference>
<dbReference type="InterPro" id="IPR021911">
    <property type="entry name" value="ATAD3_N"/>
</dbReference>
<keyword evidence="1 3" id="KW-0547">Nucleotide-binding</keyword>
<dbReference type="EMBL" id="JBEAFC010000004">
    <property type="protein sequence ID" value="KAL1560531.1"/>
    <property type="molecule type" value="Genomic_DNA"/>
</dbReference>
<dbReference type="InterPro" id="IPR027417">
    <property type="entry name" value="P-loop_NTPase"/>
</dbReference>
<dbReference type="PROSITE" id="PS00674">
    <property type="entry name" value="AAA"/>
    <property type="match status" value="1"/>
</dbReference>
<evidence type="ECO:0000256" key="2">
    <source>
        <dbReference type="ARBA" id="ARBA00022840"/>
    </source>
</evidence>
<feature type="domain" description="AAA+ ATPase" evidence="5">
    <location>
        <begin position="385"/>
        <end position="518"/>
    </location>
</feature>
<dbReference type="FunFam" id="3.40.50.300:FF:000595">
    <property type="entry name" value="ATPase family AAA domain-containing protein 3"/>
    <property type="match status" value="1"/>
</dbReference>
<dbReference type="AlphaFoldDB" id="A0ABD1HZQ5"/>
<evidence type="ECO:0000256" key="4">
    <source>
        <dbReference type="SAM" id="MobiDB-lite"/>
    </source>
</evidence>
<keyword evidence="2 3" id="KW-0067">ATP-binding</keyword>
<evidence type="ECO:0000313" key="6">
    <source>
        <dbReference type="EMBL" id="KAL1560531.1"/>
    </source>
</evidence>
<comment type="caution">
    <text evidence="6">The sequence shown here is derived from an EMBL/GenBank/DDBJ whole genome shotgun (WGS) entry which is preliminary data.</text>
</comment>
<dbReference type="PANTHER" id="PTHR23075:SF13">
    <property type="entry name" value="AAA-TYPE ATPASE FAMILY PROTEIN"/>
    <property type="match status" value="1"/>
</dbReference>
<dbReference type="InterPro" id="IPR003959">
    <property type="entry name" value="ATPase_AAA_core"/>
</dbReference>
<feature type="compositionally biased region" description="Polar residues" evidence="4">
    <location>
        <begin position="51"/>
        <end position="61"/>
    </location>
</feature>
<comment type="similarity">
    <text evidence="3">Belongs to the AAA ATPase family.</text>
</comment>
<dbReference type="Proteomes" id="UP001567538">
    <property type="component" value="Unassembled WGS sequence"/>
</dbReference>
<evidence type="ECO:0000259" key="5">
    <source>
        <dbReference type="SMART" id="SM00382"/>
    </source>
</evidence>
<evidence type="ECO:0000313" key="7">
    <source>
        <dbReference type="Proteomes" id="UP001567538"/>
    </source>
</evidence>
<evidence type="ECO:0000256" key="1">
    <source>
        <dbReference type="ARBA" id="ARBA00022741"/>
    </source>
</evidence>
<protein>
    <submittedName>
        <fullName evidence="6">ATPase family AAA domain-containing protein 3C-like</fullName>
    </submittedName>
</protein>
<dbReference type="InterPro" id="IPR003593">
    <property type="entry name" value="AAA+_ATPase"/>
</dbReference>
<dbReference type="Pfam" id="PF12037">
    <property type="entry name" value="ATAD3_N"/>
    <property type="match status" value="1"/>
</dbReference>
<dbReference type="GO" id="GO:0005524">
    <property type="term" value="F:ATP binding"/>
    <property type="evidence" value="ECO:0007669"/>
    <property type="project" value="UniProtKB-KW"/>
</dbReference>
<name>A0ABD1HZQ5_SALDI</name>
<reference evidence="6 7" key="1">
    <citation type="submission" date="2024-06" db="EMBL/GenBank/DDBJ databases">
        <title>A chromosome level genome sequence of Diviner's sage (Salvia divinorum).</title>
        <authorList>
            <person name="Ford S.A."/>
            <person name="Ro D.-K."/>
            <person name="Ness R.W."/>
            <person name="Phillips M.A."/>
        </authorList>
    </citation>
    <scope>NUCLEOTIDE SEQUENCE [LARGE SCALE GENOMIC DNA]</scope>
    <source>
        <strain evidence="6">SAF-2024a</strain>
        <tissue evidence="6">Leaf</tissue>
    </source>
</reference>
<dbReference type="Gene3D" id="3.40.50.300">
    <property type="entry name" value="P-loop containing nucleotide triphosphate hydrolases"/>
    <property type="match status" value="1"/>
</dbReference>
<sequence>MAASRLPSLAAAAAVAASYTASNNRAYADSPFRFYPFSSSSSVPEGPPKDSSGQGEDSQQAPPVEVSKGSFDPESLERGAKALREINNSPHAKQVFEVMRKQEQTRLAELDAEKANFEAIQAHADIDKQRKWAEEQRNLYQQQAQGKAQMMRYEDELTRKRMQTDNEAQRCHNAELVQMQEESSLRNEQARRATEEQIQAQRRQTEKERAEIERETIRVKAMAEAEGRAHEAKLTEDHNRRMLLERVNGERDKWLAAINTTFSHIEGGFRVLLTDRSRLVMTVGGATALAAGVYTTREGARVMWGFVNRILGQPSLIRESSLAKYPWSGVGSRVANKVLSYSTAAGAAATQRKSALGDVVLHPSLQKRIEHLSRATSNTKIHQAPFRNMLFYGPPGTGKTMVAREIARKSGLDYAMMTGGDVAPLGPQAVTKIHEIFDWAKKSKRGLLLFIDEADAFLCERNNTHMSEAQRSALNALLFRTGDQSRDIVLVLATNRPADLDSAVTDRIDEVIEFPLPREDERFKLLKLYLTKYLCGEGDKDSRWGSFIKNTPQKITVKDISDDVLREAARRTEGFSGREIAKLMASVQATVYGRPDCVLDSALFHEIVDYKVAEHHQRIKLAAEA</sequence>
<keyword evidence="7" id="KW-1185">Reference proteome</keyword>
<organism evidence="6 7">
    <name type="scientific">Salvia divinorum</name>
    <name type="common">Maria pastora</name>
    <name type="synonym">Diviner's sage</name>
    <dbReference type="NCBI Taxonomy" id="28513"/>
    <lineage>
        <taxon>Eukaryota</taxon>
        <taxon>Viridiplantae</taxon>
        <taxon>Streptophyta</taxon>
        <taxon>Embryophyta</taxon>
        <taxon>Tracheophyta</taxon>
        <taxon>Spermatophyta</taxon>
        <taxon>Magnoliopsida</taxon>
        <taxon>eudicotyledons</taxon>
        <taxon>Gunneridae</taxon>
        <taxon>Pentapetalae</taxon>
        <taxon>asterids</taxon>
        <taxon>lamiids</taxon>
        <taxon>Lamiales</taxon>
        <taxon>Lamiaceae</taxon>
        <taxon>Nepetoideae</taxon>
        <taxon>Mentheae</taxon>
        <taxon>Salviinae</taxon>
        <taxon>Salvia</taxon>
        <taxon>Salvia subgen. Calosphace</taxon>
    </lineage>
</organism>
<dbReference type="SUPFAM" id="SSF52540">
    <property type="entry name" value="P-loop containing nucleoside triphosphate hydrolases"/>
    <property type="match status" value="1"/>
</dbReference>
<dbReference type="PANTHER" id="PTHR23075">
    <property type="entry name" value="PUTATIVE ATP-ASE"/>
    <property type="match status" value="1"/>
</dbReference>
<feature type="region of interest" description="Disordered" evidence="4">
    <location>
        <begin position="37"/>
        <end position="95"/>
    </location>
</feature>
<feature type="compositionally biased region" description="Basic and acidic residues" evidence="4">
    <location>
        <begin position="75"/>
        <end position="84"/>
    </location>
</feature>
<gene>
    <name evidence="6" type="ORF">AAHA92_10731</name>
</gene>
<dbReference type="Pfam" id="PF00004">
    <property type="entry name" value="AAA"/>
    <property type="match status" value="1"/>
</dbReference>
<dbReference type="SMART" id="SM00382">
    <property type="entry name" value="AAA"/>
    <property type="match status" value="1"/>
</dbReference>